<organism evidence="2">
    <name type="scientific">Timema tahoe</name>
    <dbReference type="NCBI Taxonomy" id="61484"/>
    <lineage>
        <taxon>Eukaryota</taxon>
        <taxon>Metazoa</taxon>
        <taxon>Ecdysozoa</taxon>
        <taxon>Arthropoda</taxon>
        <taxon>Hexapoda</taxon>
        <taxon>Insecta</taxon>
        <taxon>Pterygota</taxon>
        <taxon>Neoptera</taxon>
        <taxon>Polyneoptera</taxon>
        <taxon>Phasmatodea</taxon>
        <taxon>Timematodea</taxon>
        <taxon>Timematoidea</taxon>
        <taxon>Timematidae</taxon>
        <taxon>Timema</taxon>
    </lineage>
</organism>
<accession>A0A7R9P033</accession>
<dbReference type="EMBL" id="OE006493">
    <property type="protein sequence ID" value="CAD7462700.1"/>
    <property type="molecule type" value="Genomic_DNA"/>
</dbReference>
<dbReference type="AlphaFoldDB" id="A0A7R9P033"/>
<name>A0A7R9P033_9NEOP</name>
<protein>
    <submittedName>
        <fullName evidence="2">Uncharacterized protein</fullName>
    </submittedName>
</protein>
<evidence type="ECO:0000256" key="1">
    <source>
        <dbReference type="SAM" id="MobiDB-lite"/>
    </source>
</evidence>
<reference evidence="2" key="1">
    <citation type="submission" date="2020-11" db="EMBL/GenBank/DDBJ databases">
        <authorList>
            <person name="Tran Van P."/>
        </authorList>
    </citation>
    <scope>NUCLEOTIDE SEQUENCE</scope>
</reference>
<evidence type="ECO:0000313" key="2">
    <source>
        <dbReference type="EMBL" id="CAD7462700.1"/>
    </source>
</evidence>
<gene>
    <name evidence="2" type="ORF">TTEB3V08_LOCUS10590</name>
</gene>
<proteinExistence type="predicted"/>
<feature type="compositionally biased region" description="Basic and acidic residues" evidence="1">
    <location>
        <begin position="106"/>
        <end position="116"/>
    </location>
</feature>
<sequence>MCQDRGLNAGPSAQKSDTLPLDHQVTFIITLKTTTRKLIGQPAGLARSLFGQSFVSGSVRPSSEKGKQRFPRRVLAHEFTIVIGKTNPSKPNRDSKPDLSVIGRPVQHESDTLDHSATEEGYKDVYPHFLGKRVEDHFGKTTLSTPNRDSNIDLPVIGSLVYCKSSALDHADTEEGYITTGYNIEEEKMLLLAVVLEDEENLEGGVIFTKPALHLFNTERYADAQRKMAQDG</sequence>
<feature type="region of interest" description="Disordered" evidence="1">
    <location>
        <begin position="85"/>
        <end position="116"/>
    </location>
</feature>